<evidence type="ECO:0000259" key="8">
    <source>
        <dbReference type="PROSITE" id="PS50928"/>
    </source>
</evidence>
<feature type="transmembrane region" description="Helical" evidence="7">
    <location>
        <begin position="21"/>
        <end position="45"/>
    </location>
</feature>
<feature type="transmembrane region" description="Helical" evidence="7">
    <location>
        <begin position="256"/>
        <end position="277"/>
    </location>
</feature>
<gene>
    <name evidence="9" type="ORF">E6H00_00970</name>
</gene>
<proteinExistence type="inferred from homology"/>
<dbReference type="CDD" id="cd06261">
    <property type="entry name" value="TM_PBP2"/>
    <property type="match status" value="1"/>
</dbReference>
<evidence type="ECO:0000256" key="3">
    <source>
        <dbReference type="ARBA" id="ARBA00022475"/>
    </source>
</evidence>
<feature type="transmembrane region" description="Helical" evidence="7">
    <location>
        <begin position="91"/>
        <end position="116"/>
    </location>
</feature>
<dbReference type="InterPro" id="IPR035906">
    <property type="entry name" value="MetI-like_sf"/>
</dbReference>
<dbReference type="SUPFAM" id="SSF161098">
    <property type="entry name" value="MetI-like"/>
    <property type="match status" value="1"/>
</dbReference>
<comment type="subcellular location">
    <subcellularLocation>
        <location evidence="1 7">Cell membrane</location>
        <topology evidence="1 7">Multi-pass membrane protein</topology>
    </subcellularLocation>
</comment>
<comment type="similarity">
    <text evidence="7">Belongs to the binding-protein-dependent transport system permease family.</text>
</comment>
<evidence type="ECO:0000256" key="4">
    <source>
        <dbReference type="ARBA" id="ARBA00022692"/>
    </source>
</evidence>
<feature type="transmembrane region" description="Helical" evidence="7">
    <location>
        <begin position="128"/>
        <end position="148"/>
    </location>
</feature>
<evidence type="ECO:0000256" key="7">
    <source>
        <dbReference type="RuleBase" id="RU363032"/>
    </source>
</evidence>
<dbReference type="GO" id="GO:0055085">
    <property type="term" value="P:transmembrane transport"/>
    <property type="evidence" value="ECO:0007669"/>
    <property type="project" value="InterPro"/>
</dbReference>
<evidence type="ECO:0000313" key="10">
    <source>
        <dbReference type="Proteomes" id="UP000318509"/>
    </source>
</evidence>
<feature type="transmembrane region" description="Helical" evidence="7">
    <location>
        <begin position="206"/>
        <end position="235"/>
    </location>
</feature>
<dbReference type="InterPro" id="IPR050366">
    <property type="entry name" value="BP-dependent_transpt_permease"/>
</dbReference>
<evidence type="ECO:0000313" key="9">
    <source>
        <dbReference type="EMBL" id="TMI93612.1"/>
    </source>
</evidence>
<dbReference type="Pfam" id="PF00528">
    <property type="entry name" value="BPD_transp_1"/>
    <property type="match status" value="1"/>
</dbReference>
<keyword evidence="6 7" id="KW-0472">Membrane</keyword>
<comment type="caution">
    <text evidence="9">The sequence shown here is derived from an EMBL/GenBank/DDBJ whole genome shotgun (WGS) entry which is preliminary data.</text>
</comment>
<keyword evidence="5 7" id="KW-1133">Transmembrane helix</keyword>
<feature type="domain" description="ABC transmembrane type-1" evidence="8">
    <location>
        <begin position="89"/>
        <end position="278"/>
    </location>
</feature>
<protein>
    <submittedName>
        <fullName evidence="9">ABC transporter permease</fullName>
    </submittedName>
</protein>
<evidence type="ECO:0000256" key="6">
    <source>
        <dbReference type="ARBA" id="ARBA00023136"/>
    </source>
</evidence>
<reference evidence="9 10" key="1">
    <citation type="journal article" date="2019" name="Nat. Microbiol.">
        <title>Mediterranean grassland soil C-N compound turnover is dependent on rainfall and depth, and is mediated by genomically divergent microorganisms.</title>
        <authorList>
            <person name="Diamond S."/>
            <person name="Andeer P.F."/>
            <person name="Li Z."/>
            <person name="Crits-Christoph A."/>
            <person name="Burstein D."/>
            <person name="Anantharaman K."/>
            <person name="Lane K.R."/>
            <person name="Thomas B.C."/>
            <person name="Pan C."/>
            <person name="Northen T.R."/>
            <person name="Banfield J.F."/>
        </authorList>
    </citation>
    <scope>NUCLEOTIDE SEQUENCE [LARGE SCALE GENOMIC DNA]</scope>
    <source>
        <strain evidence="9">NP_3</strain>
    </source>
</reference>
<dbReference type="Gene3D" id="1.10.3720.10">
    <property type="entry name" value="MetI-like"/>
    <property type="match status" value="1"/>
</dbReference>
<evidence type="ECO:0000256" key="1">
    <source>
        <dbReference type="ARBA" id="ARBA00004651"/>
    </source>
</evidence>
<dbReference type="PANTHER" id="PTHR43386">
    <property type="entry name" value="OLIGOPEPTIDE TRANSPORT SYSTEM PERMEASE PROTEIN APPC"/>
    <property type="match status" value="1"/>
</dbReference>
<keyword evidence="2 7" id="KW-0813">Transport</keyword>
<keyword evidence="4 7" id="KW-0812">Transmembrane</keyword>
<accession>A0A537KDH4</accession>
<evidence type="ECO:0000256" key="2">
    <source>
        <dbReference type="ARBA" id="ARBA00022448"/>
    </source>
</evidence>
<dbReference type="InterPro" id="IPR000515">
    <property type="entry name" value="MetI-like"/>
</dbReference>
<keyword evidence="3" id="KW-1003">Cell membrane</keyword>
<name>A0A537KDH4_9BACT</name>
<dbReference type="GO" id="GO:0005886">
    <property type="term" value="C:plasma membrane"/>
    <property type="evidence" value="ECO:0007669"/>
    <property type="project" value="UniProtKB-SubCell"/>
</dbReference>
<dbReference type="EMBL" id="VBAK01000020">
    <property type="protein sequence ID" value="TMI93612.1"/>
    <property type="molecule type" value="Genomic_DNA"/>
</dbReference>
<sequence length="293" mass="31273">MALVQSHLSPNRPRERRAIALLGRLSPGALAGLVVFLVLCVPLIAPTWLAPYDPTAVSPNEIFQPPSFHHWLGTDQFGRDMLSRLISGTHVSMSLGVVSVSLSVLISLPLGIASGYYRGALDSVLMRLMDVVMAFPGILLALIIISILGPGLANAMIAVGIGEAPAYTRVVRSAALGVREQSYIEAARAIGAHDTRILWRYVLPNIIQPLIVISSVGFAVAIVIGSSLGFLGLGAQPPTAEWGTMVSEGRTYLRSQWWISAFPGATIGVSVLALNILGDALRDVLDPRLRRSV</sequence>
<organism evidence="9 10">
    <name type="scientific">Candidatus Segetimicrobium genomatis</name>
    <dbReference type="NCBI Taxonomy" id="2569760"/>
    <lineage>
        <taxon>Bacteria</taxon>
        <taxon>Bacillati</taxon>
        <taxon>Candidatus Sysuimicrobiota</taxon>
        <taxon>Candidatus Sysuimicrobiia</taxon>
        <taxon>Candidatus Sysuimicrobiales</taxon>
        <taxon>Candidatus Segetimicrobiaceae</taxon>
        <taxon>Candidatus Segetimicrobium</taxon>
    </lineage>
</organism>
<dbReference type="PROSITE" id="PS50928">
    <property type="entry name" value="ABC_TM1"/>
    <property type="match status" value="1"/>
</dbReference>
<dbReference type="Proteomes" id="UP000318509">
    <property type="component" value="Unassembled WGS sequence"/>
</dbReference>
<dbReference type="AlphaFoldDB" id="A0A537KDH4"/>
<evidence type="ECO:0000256" key="5">
    <source>
        <dbReference type="ARBA" id="ARBA00022989"/>
    </source>
</evidence>
<dbReference type="PANTHER" id="PTHR43386:SF25">
    <property type="entry name" value="PEPTIDE ABC TRANSPORTER PERMEASE PROTEIN"/>
    <property type="match status" value="1"/>
</dbReference>